<keyword evidence="5" id="KW-0539">Nucleus</keyword>
<dbReference type="AlphaFoldDB" id="V2XLU0"/>
<dbReference type="Pfam" id="PF00645">
    <property type="entry name" value="zf-PARP"/>
    <property type="match status" value="1"/>
</dbReference>
<comment type="caution">
    <text evidence="8">The sequence shown here is derived from an EMBL/GenBank/DDBJ whole genome shotgun (WGS) entry which is preliminary data.</text>
</comment>
<keyword evidence="9" id="KW-1185">Reference proteome</keyword>
<gene>
    <name evidence="8" type="ORF">Moror_14261</name>
</gene>
<feature type="compositionally biased region" description="Acidic residues" evidence="6">
    <location>
        <begin position="125"/>
        <end position="140"/>
    </location>
</feature>
<feature type="domain" description="PARP-type" evidence="7">
    <location>
        <begin position="3"/>
        <end position="94"/>
    </location>
</feature>
<evidence type="ECO:0000313" key="8">
    <source>
        <dbReference type="EMBL" id="ESK94702.1"/>
    </source>
</evidence>
<evidence type="ECO:0000256" key="6">
    <source>
        <dbReference type="SAM" id="MobiDB-lite"/>
    </source>
</evidence>
<dbReference type="PROSITE" id="PS50064">
    <property type="entry name" value="ZF_PARP_2"/>
    <property type="match status" value="1"/>
</dbReference>
<name>V2XLU0_MONRO</name>
<sequence length="276" mass="30833">MHYAVQYASSGKSRCKEHFGDGDSKIPKGSLRVGYGMVTSSGSPVFSWQHWGCLRKEALIKMRALMESGINPDGLDNLTAVDHRRVCSAIENGRVTAEDRNGETEDEGNDGDQNATTRRERQKESEDDTEESGEDEETAEEPLPRAQPDTSQSPSTKKRKQHDQSLEKGPKTAKVARSSTKQKNHTPQLHASLVKSVDSIRRKSASRILPKVALSEFCKKYGIPLELSNQLEELKIDGPHVLRFIDDDALRQHLSIGEVAGLRYAEELWKEEAHDI</sequence>
<comment type="subcellular location">
    <subcellularLocation>
        <location evidence="1">Nucleus</location>
    </subcellularLocation>
</comment>
<dbReference type="KEGG" id="mrr:Moror_14261"/>
<dbReference type="GO" id="GO:0008270">
    <property type="term" value="F:zinc ion binding"/>
    <property type="evidence" value="ECO:0007669"/>
    <property type="project" value="UniProtKB-KW"/>
</dbReference>
<keyword evidence="2" id="KW-0479">Metal-binding</keyword>
<dbReference type="HOGENOM" id="CLU_1008620_0_0_1"/>
<accession>V2XLU0</accession>
<dbReference type="Proteomes" id="UP000017559">
    <property type="component" value="Unassembled WGS sequence"/>
</dbReference>
<protein>
    <submittedName>
        <fullName evidence="8">Zf-parp-type zinc finger protein</fullName>
    </submittedName>
</protein>
<dbReference type="OrthoDB" id="2965364at2759"/>
<keyword evidence="3" id="KW-0863">Zinc-finger</keyword>
<proteinExistence type="predicted"/>
<feature type="compositionally biased region" description="Polar residues" evidence="6">
    <location>
        <begin position="177"/>
        <end position="189"/>
    </location>
</feature>
<organism evidence="8 9">
    <name type="scientific">Moniliophthora roreri (strain MCA 2997)</name>
    <name type="common">Cocoa frosty pod rot fungus</name>
    <name type="synonym">Crinipellis roreri</name>
    <dbReference type="NCBI Taxonomy" id="1381753"/>
    <lineage>
        <taxon>Eukaryota</taxon>
        <taxon>Fungi</taxon>
        <taxon>Dikarya</taxon>
        <taxon>Basidiomycota</taxon>
        <taxon>Agaricomycotina</taxon>
        <taxon>Agaricomycetes</taxon>
        <taxon>Agaricomycetidae</taxon>
        <taxon>Agaricales</taxon>
        <taxon>Marasmiineae</taxon>
        <taxon>Marasmiaceae</taxon>
        <taxon>Moniliophthora</taxon>
    </lineage>
</organism>
<evidence type="ECO:0000256" key="5">
    <source>
        <dbReference type="ARBA" id="ARBA00023242"/>
    </source>
</evidence>
<dbReference type="EMBL" id="AWSO01000123">
    <property type="protein sequence ID" value="ESK94702.1"/>
    <property type="molecule type" value="Genomic_DNA"/>
</dbReference>
<evidence type="ECO:0000256" key="2">
    <source>
        <dbReference type="ARBA" id="ARBA00022723"/>
    </source>
</evidence>
<evidence type="ECO:0000259" key="7">
    <source>
        <dbReference type="PROSITE" id="PS50064"/>
    </source>
</evidence>
<evidence type="ECO:0000256" key="3">
    <source>
        <dbReference type="ARBA" id="ARBA00022771"/>
    </source>
</evidence>
<dbReference type="GO" id="GO:0003677">
    <property type="term" value="F:DNA binding"/>
    <property type="evidence" value="ECO:0007669"/>
    <property type="project" value="InterPro"/>
</dbReference>
<feature type="region of interest" description="Disordered" evidence="6">
    <location>
        <begin position="92"/>
        <end position="189"/>
    </location>
</feature>
<evidence type="ECO:0000256" key="1">
    <source>
        <dbReference type="ARBA" id="ARBA00004123"/>
    </source>
</evidence>
<dbReference type="SUPFAM" id="SSF57716">
    <property type="entry name" value="Glucocorticoid receptor-like (DNA-binding domain)"/>
    <property type="match status" value="1"/>
</dbReference>
<dbReference type="SMART" id="SM01336">
    <property type="entry name" value="zf-PARP"/>
    <property type="match status" value="1"/>
</dbReference>
<evidence type="ECO:0000313" key="9">
    <source>
        <dbReference type="Proteomes" id="UP000017559"/>
    </source>
</evidence>
<evidence type="ECO:0000256" key="4">
    <source>
        <dbReference type="ARBA" id="ARBA00022833"/>
    </source>
</evidence>
<dbReference type="InterPro" id="IPR001510">
    <property type="entry name" value="Znf_PARP"/>
</dbReference>
<dbReference type="GO" id="GO:0005634">
    <property type="term" value="C:nucleus"/>
    <property type="evidence" value="ECO:0007669"/>
    <property type="project" value="UniProtKB-SubCell"/>
</dbReference>
<keyword evidence="4" id="KW-0862">Zinc</keyword>
<reference evidence="8 9" key="1">
    <citation type="journal article" date="2014" name="BMC Genomics">
        <title>Genome and secretome analysis of the hemibiotrophic fungal pathogen, Moniliophthora roreri, which causes frosty pod rot disease of cacao: mechanisms of the biotrophic and necrotrophic phases.</title>
        <authorList>
            <person name="Meinhardt L.W."/>
            <person name="Costa G.G.L."/>
            <person name="Thomazella D.P.T."/>
            <person name="Teixeira P.J.P.L."/>
            <person name="Carazzolle M.F."/>
            <person name="Schuster S.C."/>
            <person name="Carlson J.E."/>
            <person name="Guiltinan M.J."/>
            <person name="Mieczkowski P."/>
            <person name="Farmer A."/>
            <person name="Ramaraj T."/>
            <person name="Crozier J."/>
            <person name="Davis R.E."/>
            <person name="Shao J."/>
            <person name="Melnick R.L."/>
            <person name="Pereira G.A.G."/>
            <person name="Bailey B.A."/>
        </authorList>
    </citation>
    <scope>NUCLEOTIDE SEQUENCE [LARGE SCALE GENOMIC DNA]</scope>
    <source>
        <strain evidence="8 9">MCA 2997</strain>
    </source>
</reference>
<dbReference type="Gene3D" id="3.30.1740.10">
    <property type="entry name" value="Zinc finger, PARP-type"/>
    <property type="match status" value="1"/>
</dbReference>
<dbReference type="InterPro" id="IPR036957">
    <property type="entry name" value="Znf_PARP_sf"/>
</dbReference>